<dbReference type="PANTHER" id="PTHR10891">
    <property type="entry name" value="EF-HAND CALCIUM-BINDING DOMAIN CONTAINING PROTEIN"/>
    <property type="match status" value="1"/>
</dbReference>
<dbReference type="InterPro" id="IPR011992">
    <property type="entry name" value="EF-hand-dom_pair"/>
</dbReference>
<gene>
    <name evidence="5" type="ORF">Sradi_3482100</name>
</gene>
<feature type="domain" description="EF-hand" evidence="4">
    <location>
        <begin position="6"/>
        <end position="41"/>
    </location>
</feature>
<dbReference type="InterPro" id="IPR002048">
    <property type="entry name" value="EF_hand_dom"/>
</dbReference>
<evidence type="ECO:0000256" key="2">
    <source>
        <dbReference type="ARBA" id="ARBA00022737"/>
    </source>
</evidence>
<dbReference type="SMART" id="SM00054">
    <property type="entry name" value="EFh"/>
    <property type="match status" value="4"/>
</dbReference>
<protein>
    <submittedName>
        <fullName evidence="5">Calcium-binding protein CML44</fullName>
    </submittedName>
</protein>
<reference evidence="5" key="2">
    <citation type="journal article" date="2024" name="Plant">
        <title>Genomic evolution and insights into agronomic trait innovations of Sesamum species.</title>
        <authorList>
            <person name="Miao H."/>
            <person name="Wang L."/>
            <person name="Qu L."/>
            <person name="Liu H."/>
            <person name="Sun Y."/>
            <person name="Le M."/>
            <person name="Wang Q."/>
            <person name="Wei S."/>
            <person name="Zheng Y."/>
            <person name="Lin W."/>
            <person name="Duan Y."/>
            <person name="Cao H."/>
            <person name="Xiong S."/>
            <person name="Wang X."/>
            <person name="Wei L."/>
            <person name="Li C."/>
            <person name="Ma Q."/>
            <person name="Ju M."/>
            <person name="Zhao R."/>
            <person name="Li G."/>
            <person name="Mu C."/>
            <person name="Tian Q."/>
            <person name="Mei H."/>
            <person name="Zhang T."/>
            <person name="Gao T."/>
            <person name="Zhang H."/>
        </authorList>
    </citation>
    <scope>NUCLEOTIDE SEQUENCE</scope>
    <source>
        <strain evidence="5">G02</strain>
    </source>
</reference>
<reference evidence="5" key="1">
    <citation type="submission" date="2020-06" db="EMBL/GenBank/DDBJ databases">
        <authorList>
            <person name="Li T."/>
            <person name="Hu X."/>
            <person name="Zhang T."/>
            <person name="Song X."/>
            <person name="Zhang H."/>
            <person name="Dai N."/>
            <person name="Sheng W."/>
            <person name="Hou X."/>
            <person name="Wei L."/>
        </authorList>
    </citation>
    <scope>NUCLEOTIDE SEQUENCE</scope>
    <source>
        <strain evidence="5">G02</strain>
        <tissue evidence="5">Leaf</tissue>
    </source>
</reference>
<feature type="domain" description="EF-hand" evidence="4">
    <location>
        <begin position="202"/>
        <end position="237"/>
    </location>
</feature>
<dbReference type="GO" id="GO:0005509">
    <property type="term" value="F:calcium ion binding"/>
    <property type="evidence" value="ECO:0007669"/>
    <property type="project" value="InterPro"/>
</dbReference>
<accession>A0AAW2QEB9</accession>
<name>A0AAW2QEB9_SESRA</name>
<comment type="caution">
    <text evidence="5">The sequence shown here is derived from an EMBL/GenBank/DDBJ whole genome shotgun (WGS) entry which is preliminary data.</text>
</comment>
<dbReference type="EMBL" id="JACGWJ010000015">
    <property type="protein sequence ID" value="KAL0365920.1"/>
    <property type="molecule type" value="Genomic_DNA"/>
</dbReference>
<evidence type="ECO:0000256" key="3">
    <source>
        <dbReference type="ARBA" id="ARBA00022837"/>
    </source>
</evidence>
<dbReference type="PROSITE" id="PS00018">
    <property type="entry name" value="EF_HAND_1"/>
    <property type="match status" value="4"/>
</dbReference>
<sequence length="237" mass="27191">MSPLIISTDDLHRIFKNLDKDNNGLVTVHELHHFLQRVGIQTKLEDLKKLVGRASLDYIDFLFFYEAMVKARTQSAPVSLINKNISLAKDFQQLDKNGDGLVSADELGWLLDRIGLHAKRDELELLVGGKSLDYVDFLFFYETLIKGSSVFEQETCEIEEEDDILERDLQKAFRVFDLDGDGFITSEELQIALSRLGLWDEHSGQDCRRMIDVYDTNSDGLLDFEEFKDMMLVKGQS</sequence>
<proteinExistence type="predicted"/>
<feature type="domain" description="EF-hand" evidence="4">
    <location>
        <begin position="82"/>
        <end position="117"/>
    </location>
</feature>
<evidence type="ECO:0000313" key="5">
    <source>
        <dbReference type="EMBL" id="KAL0365920.1"/>
    </source>
</evidence>
<dbReference type="Pfam" id="PF13499">
    <property type="entry name" value="EF-hand_7"/>
    <property type="match status" value="1"/>
</dbReference>
<keyword evidence="3" id="KW-0106">Calcium</keyword>
<dbReference type="InterPro" id="IPR039647">
    <property type="entry name" value="EF_hand_pair_protein_CML-like"/>
</dbReference>
<evidence type="ECO:0000256" key="1">
    <source>
        <dbReference type="ARBA" id="ARBA00022723"/>
    </source>
</evidence>
<dbReference type="CDD" id="cd00051">
    <property type="entry name" value="EFh"/>
    <property type="match status" value="1"/>
</dbReference>
<dbReference type="AlphaFoldDB" id="A0AAW2QEB9"/>
<dbReference type="FunFam" id="1.10.238.10:FF:000001">
    <property type="entry name" value="Calmodulin 1"/>
    <property type="match status" value="1"/>
</dbReference>
<dbReference type="Gene3D" id="1.10.238.10">
    <property type="entry name" value="EF-hand"/>
    <property type="match status" value="3"/>
</dbReference>
<dbReference type="Pfam" id="PF13202">
    <property type="entry name" value="EF-hand_5"/>
    <property type="match status" value="1"/>
</dbReference>
<feature type="domain" description="EF-hand" evidence="4">
    <location>
        <begin position="164"/>
        <end position="199"/>
    </location>
</feature>
<dbReference type="InterPro" id="IPR018247">
    <property type="entry name" value="EF_Hand_1_Ca_BS"/>
</dbReference>
<dbReference type="Pfam" id="PF13405">
    <property type="entry name" value="EF-hand_6"/>
    <property type="match status" value="1"/>
</dbReference>
<keyword evidence="1" id="KW-0479">Metal-binding</keyword>
<organism evidence="5">
    <name type="scientific">Sesamum radiatum</name>
    <name type="common">Black benniseed</name>
    <dbReference type="NCBI Taxonomy" id="300843"/>
    <lineage>
        <taxon>Eukaryota</taxon>
        <taxon>Viridiplantae</taxon>
        <taxon>Streptophyta</taxon>
        <taxon>Embryophyta</taxon>
        <taxon>Tracheophyta</taxon>
        <taxon>Spermatophyta</taxon>
        <taxon>Magnoliopsida</taxon>
        <taxon>eudicotyledons</taxon>
        <taxon>Gunneridae</taxon>
        <taxon>Pentapetalae</taxon>
        <taxon>asterids</taxon>
        <taxon>lamiids</taxon>
        <taxon>Lamiales</taxon>
        <taxon>Pedaliaceae</taxon>
        <taxon>Sesamum</taxon>
    </lineage>
</organism>
<evidence type="ECO:0000259" key="4">
    <source>
        <dbReference type="PROSITE" id="PS50222"/>
    </source>
</evidence>
<dbReference type="SUPFAM" id="SSF47473">
    <property type="entry name" value="EF-hand"/>
    <property type="match status" value="2"/>
</dbReference>
<keyword evidence="2" id="KW-0677">Repeat</keyword>
<dbReference type="PROSITE" id="PS50222">
    <property type="entry name" value="EF_HAND_2"/>
    <property type="match status" value="4"/>
</dbReference>